<dbReference type="InterPro" id="IPR000601">
    <property type="entry name" value="PKD_dom"/>
</dbReference>
<dbReference type="SUPFAM" id="SSF49299">
    <property type="entry name" value="PKD domain"/>
    <property type="match status" value="1"/>
</dbReference>
<dbReference type="Gene3D" id="2.60.120.260">
    <property type="entry name" value="Galactose-binding domain-like"/>
    <property type="match status" value="1"/>
</dbReference>
<comment type="caution">
    <text evidence="2">The sequence shown here is derived from an EMBL/GenBank/DDBJ whole genome shotgun (WGS) entry which is preliminary data.</text>
</comment>
<dbReference type="InterPro" id="IPR013783">
    <property type="entry name" value="Ig-like_fold"/>
</dbReference>
<dbReference type="EMBL" id="VSSQ01006263">
    <property type="protein sequence ID" value="MPM32085.1"/>
    <property type="molecule type" value="Genomic_DNA"/>
</dbReference>
<dbReference type="PROSITE" id="PS50093">
    <property type="entry name" value="PKD"/>
    <property type="match status" value="1"/>
</dbReference>
<proteinExistence type="predicted"/>
<organism evidence="2">
    <name type="scientific">bioreactor metagenome</name>
    <dbReference type="NCBI Taxonomy" id="1076179"/>
    <lineage>
        <taxon>unclassified sequences</taxon>
        <taxon>metagenomes</taxon>
        <taxon>ecological metagenomes</taxon>
    </lineage>
</organism>
<name>A0A644YU28_9ZZZZ</name>
<protein>
    <recommendedName>
        <fullName evidence="1">PKD domain-containing protein</fullName>
    </recommendedName>
</protein>
<dbReference type="SMART" id="SM00089">
    <property type="entry name" value="PKD"/>
    <property type="match status" value="1"/>
</dbReference>
<dbReference type="AlphaFoldDB" id="A0A644YU28"/>
<dbReference type="PROSITE" id="PS51257">
    <property type="entry name" value="PROKAR_LIPOPROTEIN"/>
    <property type="match status" value="1"/>
</dbReference>
<sequence>MKNIFKTGILALLSVLLMTSCDPQENNEYGLGTTPTETDLSFTATPSSSKANIIVLKNTSSVSGVATWNLGNGATAKGESVEAQYPFAGTYTVSLTLYTTGGSATVTKQIIIAEDDMSLLDTPMYNALTGGAANLAGKTWVFDEYHDGHFGVGPVLNDDGSVSTSPSWWSCPASGKEGASLYKQEFTFIQVGVKMIWKNNGYIYTNANGKNALGINDFIENPGGVGDFDVAYTPQAEYTFALDENEKTLTLSSDAFFGHYAGTSTYKIESLTDDALYLSCASKVESGNKWWYRFIPKEKNVKPVVPVKAVALAENFEKEKLSVDFKREEMGTLQYIYANPAPVPVNESKLVYLYQKTSAFYSNISYTVTGYKFDLTEMNKVRMKVYIPSYNNYEDVFATAGDWVTINKLQSQVAVKLQNSNLGTTSYTTQTEIVKANLQKDRWLELEFDFSSVKDRKDYDKIVIQFGGEGHAAPGIFFFDDFSFNK</sequence>
<evidence type="ECO:0000259" key="1">
    <source>
        <dbReference type="PROSITE" id="PS50093"/>
    </source>
</evidence>
<accession>A0A644YU28</accession>
<dbReference type="InterPro" id="IPR022409">
    <property type="entry name" value="PKD/Chitinase_dom"/>
</dbReference>
<dbReference type="InterPro" id="IPR035986">
    <property type="entry name" value="PKD_dom_sf"/>
</dbReference>
<dbReference type="Pfam" id="PF18911">
    <property type="entry name" value="PKD_4"/>
    <property type="match status" value="1"/>
</dbReference>
<dbReference type="CDD" id="cd00146">
    <property type="entry name" value="PKD"/>
    <property type="match status" value="1"/>
</dbReference>
<dbReference type="Gene3D" id="2.60.40.10">
    <property type="entry name" value="Immunoglobulins"/>
    <property type="match status" value="1"/>
</dbReference>
<feature type="domain" description="PKD" evidence="1">
    <location>
        <begin position="67"/>
        <end position="119"/>
    </location>
</feature>
<reference evidence="2" key="1">
    <citation type="submission" date="2019-08" db="EMBL/GenBank/DDBJ databases">
        <authorList>
            <person name="Kucharzyk K."/>
            <person name="Murdoch R.W."/>
            <person name="Higgins S."/>
            <person name="Loffler F."/>
        </authorList>
    </citation>
    <scope>NUCLEOTIDE SEQUENCE</scope>
</reference>
<evidence type="ECO:0000313" key="2">
    <source>
        <dbReference type="EMBL" id="MPM32085.1"/>
    </source>
</evidence>
<gene>
    <name evidence="2" type="ORF">SDC9_78644</name>
</gene>